<keyword evidence="2" id="KW-1185">Reference proteome</keyword>
<dbReference type="Proteomes" id="UP001280121">
    <property type="component" value="Unassembled WGS sequence"/>
</dbReference>
<evidence type="ECO:0000313" key="2">
    <source>
        <dbReference type="Proteomes" id="UP001280121"/>
    </source>
</evidence>
<organism evidence="1 2">
    <name type="scientific">Dipteronia dyeriana</name>
    <dbReference type="NCBI Taxonomy" id="168575"/>
    <lineage>
        <taxon>Eukaryota</taxon>
        <taxon>Viridiplantae</taxon>
        <taxon>Streptophyta</taxon>
        <taxon>Embryophyta</taxon>
        <taxon>Tracheophyta</taxon>
        <taxon>Spermatophyta</taxon>
        <taxon>Magnoliopsida</taxon>
        <taxon>eudicotyledons</taxon>
        <taxon>Gunneridae</taxon>
        <taxon>Pentapetalae</taxon>
        <taxon>rosids</taxon>
        <taxon>malvids</taxon>
        <taxon>Sapindales</taxon>
        <taxon>Sapindaceae</taxon>
        <taxon>Hippocastanoideae</taxon>
        <taxon>Acereae</taxon>
        <taxon>Dipteronia</taxon>
    </lineage>
</organism>
<proteinExistence type="predicted"/>
<sequence>HKNSRRHLPFLTSQLDSLLLQFSRRRCRRPTEISFSLTSHYLQRVTRGCVKLSQYCFQELFCERMIDKDMGIGVDVVEKSENNNQNGVAWCCIGQAVVFGYGG</sequence>
<dbReference type="EMBL" id="JANJYI010000009">
    <property type="protein sequence ID" value="KAK2634629.1"/>
    <property type="molecule type" value="Genomic_DNA"/>
</dbReference>
<name>A0AAD9TED8_9ROSI</name>
<dbReference type="AlphaFoldDB" id="A0AAD9TED8"/>
<evidence type="ECO:0000313" key="1">
    <source>
        <dbReference type="EMBL" id="KAK2634629.1"/>
    </source>
</evidence>
<feature type="non-terminal residue" evidence="1">
    <location>
        <position position="1"/>
    </location>
</feature>
<comment type="caution">
    <text evidence="1">The sequence shown here is derived from an EMBL/GenBank/DDBJ whole genome shotgun (WGS) entry which is preliminary data.</text>
</comment>
<accession>A0AAD9TED8</accession>
<protein>
    <submittedName>
        <fullName evidence="1">Uncharacterized protein</fullName>
    </submittedName>
</protein>
<reference evidence="1" key="1">
    <citation type="journal article" date="2023" name="Plant J.">
        <title>Genome sequences and population genomics provide insights into the demographic history, inbreeding, and mutation load of two 'living fossil' tree species of Dipteronia.</title>
        <authorList>
            <person name="Feng Y."/>
            <person name="Comes H.P."/>
            <person name="Chen J."/>
            <person name="Zhu S."/>
            <person name="Lu R."/>
            <person name="Zhang X."/>
            <person name="Li P."/>
            <person name="Qiu J."/>
            <person name="Olsen K.M."/>
            <person name="Qiu Y."/>
        </authorList>
    </citation>
    <scope>NUCLEOTIDE SEQUENCE</scope>
    <source>
        <strain evidence="1">KIB01</strain>
    </source>
</reference>
<gene>
    <name evidence="1" type="ORF">Ddye_029421</name>
</gene>